<sequence>MQPGTVSGTVLDHPGGDRFLLPLGPGEVAGFFFTEPVRPPGPMMMPYHRALPVLDRSAGFTVGPARGKRLSALVRGPAPGDQTDRLRERSVGLSLGAPAATGAARTYESGVGIRAADGLPPTRPVPTALPANNEGLSVAELSAAHNADLLRAVVPGRAAGARLFRVEKHGEGFSHLARAIPGVPAGARLFLVNRARSETGSRTVYPLTLDHTVRNRPWLQLLPLPQDAVVTVPAAAFDLVHVTPPDELLHRSALLYSFYPATSVGRRVRITLDLVVAPWEPPRNPDIHERKTMDTEGRFAEKTTLHIRSLSATSPAMRAMYDYDPEHENIPADDARHALRRAVLPGSPPLLHLPLPAHRDDRALRDGVRRGDKDHVDAPGTPERPGVSPARSRPARRPRQGRRAVRALGLRPLQDPGLRRPRTQHRHLAGHHRRRAAAVTVLLYHVPRTELHDTGSIEYEVERNFETEESIKALADHTRRFLPGLTTLNAADEDWAARLDGRRVLNYTYAFGLLETSVRPTLRLEAAGADYLGARPAGLYLSANKPHVSDLMSSLGFSCPRHRIVCGPLSSRAAERISGQLEPAEYLVLKPAYEESSIGLSLVPNEPEAVRSAVDGLRRRLPCVAMLQEYVDGLDVTVPVIGRSAPRCLPAVVLERDTAGSGPAVLDAATKATKASVHYVHGGLGRGAESRDPRHGLRRHRGRRAAGLLPARLPGDPRRAALLPGDQRQPAAGTGQGVVRGVGGCAGQGGRRGRPRDRAGHRGGTARDGAPVTPGPGGRPPRRIALWSGPRSLSTVLLRAWESRADTAVSDEPCYAYFLTATGAQRPNAGDSPAGQPHDWRVVLGRLLGEVPGGGPIWFQKHHAMHLLPEVPRRWIAGMTNCFLVRHPARVAASYARIRPAFTAADLGFRQLRSVFGHVAEHCPGTPAVLNAADLAHRPRAALTALCAALGVDFTEDMLSWPPGRHEHDPSLGDPRYRNVQGSSGFLPHGEGEPKVPEELHGVVDACMDDYLYLDRHRLSC</sequence>
<feature type="compositionally biased region" description="Low complexity" evidence="2">
    <location>
        <begin position="705"/>
        <end position="724"/>
    </location>
</feature>
<evidence type="ECO:0000256" key="2">
    <source>
        <dbReference type="SAM" id="MobiDB-lite"/>
    </source>
</evidence>
<feature type="compositionally biased region" description="Basic residues" evidence="2">
    <location>
        <begin position="419"/>
        <end position="432"/>
    </location>
</feature>
<gene>
    <name evidence="3" type="ORF">GCM10009802_02620</name>
</gene>
<feature type="region of interest" description="Disordered" evidence="2">
    <location>
        <begin position="346"/>
        <end position="407"/>
    </location>
</feature>
<feature type="region of interest" description="Disordered" evidence="2">
    <location>
        <begin position="413"/>
        <end position="432"/>
    </location>
</feature>
<evidence type="ECO:0000313" key="4">
    <source>
        <dbReference type="Proteomes" id="UP001500443"/>
    </source>
</evidence>
<dbReference type="PANTHER" id="PTHR42743:SF11">
    <property type="entry name" value="AMINODEOXYCHORISMATE LYASE"/>
    <property type="match status" value="1"/>
</dbReference>
<dbReference type="Gene3D" id="3.30.470.20">
    <property type="entry name" value="ATP-grasp fold, B domain"/>
    <property type="match status" value="1"/>
</dbReference>
<feature type="compositionally biased region" description="Basic residues" evidence="2">
    <location>
        <begin position="393"/>
        <end position="405"/>
    </location>
</feature>
<feature type="region of interest" description="Disordered" evidence="2">
    <location>
        <begin position="683"/>
        <end position="786"/>
    </location>
</feature>
<keyword evidence="4" id="KW-1185">Reference proteome</keyword>
<dbReference type="PANTHER" id="PTHR42743">
    <property type="entry name" value="AMINO-ACID AMINOTRANSFERASE"/>
    <property type="match status" value="1"/>
</dbReference>
<dbReference type="Pfam" id="PF19798">
    <property type="entry name" value="Sulfotransfer_5"/>
    <property type="match status" value="1"/>
</dbReference>
<comment type="caution">
    <text evidence="3">The sequence shown here is derived from an EMBL/GenBank/DDBJ whole genome shotgun (WGS) entry which is preliminary data.</text>
</comment>
<dbReference type="Gene3D" id="3.30.1490.20">
    <property type="entry name" value="ATP-grasp fold, A domain"/>
    <property type="match status" value="1"/>
</dbReference>
<protein>
    <recommendedName>
        <fullName evidence="5">Sulfotransferase family protein</fullName>
    </recommendedName>
</protein>
<feature type="compositionally biased region" description="Basic and acidic residues" evidence="2">
    <location>
        <begin position="357"/>
        <end position="377"/>
    </location>
</feature>
<organism evidence="3 4">
    <name type="scientific">Streptomyces synnematoformans</name>
    <dbReference type="NCBI Taxonomy" id="415721"/>
    <lineage>
        <taxon>Bacteria</taxon>
        <taxon>Bacillati</taxon>
        <taxon>Actinomycetota</taxon>
        <taxon>Actinomycetes</taxon>
        <taxon>Kitasatosporales</taxon>
        <taxon>Streptomycetaceae</taxon>
        <taxon>Streptomyces</taxon>
    </lineage>
</organism>
<dbReference type="SUPFAM" id="SSF56059">
    <property type="entry name" value="Glutathione synthetase ATP-binding domain-like"/>
    <property type="match status" value="1"/>
</dbReference>
<dbReference type="EMBL" id="BAAAPF010000003">
    <property type="protein sequence ID" value="GAA2107498.1"/>
    <property type="molecule type" value="Genomic_DNA"/>
</dbReference>
<evidence type="ECO:0000313" key="3">
    <source>
        <dbReference type="EMBL" id="GAA2107498.1"/>
    </source>
</evidence>
<comment type="similarity">
    <text evidence="1">Belongs to the class-IV pyridoxal-phosphate-dependent aminotransferase family.</text>
</comment>
<dbReference type="Proteomes" id="UP001500443">
    <property type="component" value="Unassembled WGS sequence"/>
</dbReference>
<dbReference type="Gene3D" id="3.40.50.300">
    <property type="entry name" value="P-loop containing nucleotide triphosphate hydrolases"/>
    <property type="match status" value="1"/>
</dbReference>
<dbReference type="InterPro" id="IPR013815">
    <property type="entry name" value="ATP_grasp_subdomain_1"/>
</dbReference>
<proteinExistence type="inferred from homology"/>
<dbReference type="RefSeq" id="WP_344286935.1">
    <property type="nucleotide sequence ID" value="NZ_BAAAPF010000003.1"/>
</dbReference>
<evidence type="ECO:0008006" key="5">
    <source>
        <dbReference type="Google" id="ProtNLM"/>
    </source>
</evidence>
<dbReference type="InterPro" id="IPR050571">
    <property type="entry name" value="Class-IV_PLP-Dep_Aminotrnsfr"/>
</dbReference>
<accession>A0ABN2X8U7</accession>
<name>A0ABN2X8U7_9ACTN</name>
<feature type="compositionally biased region" description="Gly residues" evidence="2">
    <location>
        <begin position="734"/>
        <end position="750"/>
    </location>
</feature>
<dbReference type="InterPro" id="IPR027417">
    <property type="entry name" value="P-loop_NTPase"/>
</dbReference>
<evidence type="ECO:0000256" key="1">
    <source>
        <dbReference type="ARBA" id="ARBA00009320"/>
    </source>
</evidence>
<dbReference type="SUPFAM" id="SSF52540">
    <property type="entry name" value="P-loop containing nucleoside triphosphate hydrolases"/>
    <property type="match status" value="1"/>
</dbReference>
<reference evidence="3 4" key="1">
    <citation type="journal article" date="2019" name="Int. J. Syst. Evol. Microbiol.">
        <title>The Global Catalogue of Microorganisms (GCM) 10K type strain sequencing project: providing services to taxonomists for standard genome sequencing and annotation.</title>
        <authorList>
            <consortium name="The Broad Institute Genomics Platform"/>
            <consortium name="The Broad Institute Genome Sequencing Center for Infectious Disease"/>
            <person name="Wu L."/>
            <person name="Ma J."/>
        </authorList>
    </citation>
    <scope>NUCLEOTIDE SEQUENCE [LARGE SCALE GENOMIC DNA]</scope>
    <source>
        <strain evidence="3 4">JCM 15481</strain>
    </source>
</reference>
<feature type="compositionally biased region" description="Basic residues" evidence="2">
    <location>
        <begin position="751"/>
        <end position="761"/>
    </location>
</feature>